<proteinExistence type="predicted"/>
<feature type="region of interest" description="Disordered" evidence="1">
    <location>
        <begin position="30"/>
        <end position="60"/>
    </location>
</feature>
<comment type="caution">
    <text evidence="2">The sequence shown here is derived from an EMBL/GenBank/DDBJ whole genome shotgun (WGS) entry which is preliminary data.</text>
</comment>
<dbReference type="EMBL" id="SRLO01000386">
    <property type="protein sequence ID" value="TNN58204.1"/>
    <property type="molecule type" value="Genomic_DNA"/>
</dbReference>
<dbReference type="AlphaFoldDB" id="A0A4Z2H033"/>
<sequence length="105" mass="11440">MPPPPPDEREALLWALLTLLQEGEVKVLLGNNGSQRPTLGRKSPPHHDGLQEADDGAEATPLLHEGPAHRLLLRLLHQQTQVRHILHGAVHLGLQVHSPWGGGRG</sequence>
<evidence type="ECO:0000313" key="3">
    <source>
        <dbReference type="Proteomes" id="UP000314294"/>
    </source>
</evidence>
<keyword evidence="3" id="KW-1185">Reference proteome</keyword>
<organism evidence="2 3">
    <name type="scientific">Liparis tanakae</name>
    <name type="common">Tanaka's snailfish</name>
    <dbReference type="NCBI Taxonomy" id="230148"/>
    <lineage>
        <taxon>Eukaryota</taxon>
        <taxon>Metazoa</taxon>
        <taxon>Chordata</taxon>
        <taxon>Craniata</taxon>
        <taxon>Vertebrata</taxon>
        <taxon>Euteleostomi</taxon>
        <taxon>Actinopterygii</taxon>
        <taxon>Neopterygii</taxon>
        <taxon>Teleostei</taxon>
        <taxon>Neoteleostei</taxon>
        <taxon>Acanthomorphata</taxon>
        <taxon>Eupercaria</taxon>
        <taxon>Perciformes</taxon>
        <taxon>Cottioidei</taxon>
        <taxon>Cottales</taxon>
        <taxon>Liparidae</taxon>
        <taxon>Liparis</taxon>
    </lineage>
</organism>
<protein>
    <submittedName>
        <fullName evidence="2">Uncharacterized protein</fullName>
    </submittedName>
</protein>
<reference evidence="2 3" key="1">
    <citation type="submission" date="2019-03" db="EMBL/GenBank/DDBJ databases">
        <title>First draft genome of Liparis tanakae, snailfish: a comprehensive survey of snailfish specific genes.</title>
        <authorList>
            <person name="Kim W."/>
            <person name="Song I."/>
            <person name="Jeong J.-H."/>
            <person name="Kim D."/>
            <person name="Kim S."/>
            <person name="Ryu S."/>
            <person name="Song J.Y."/>
            <person name="Lee S.K."/>
        </authorList>
    </citation>
    <scope>NUCLEOTIDE SEQUENCE [LARGE SCALE GENOMIC DNA]</scope>
    <source>
        <tissue evidence="2">Muscle</tissue>
    </source>
</reference>
<evidence type="ECO:0000256" key="1">
    <source>
        <dbReference type="SAM" id="MobiDB-lite"/>
    </source>
</evidence>
<name>A0A4Z2H033_9TELE</name>
<gene>
    <name evidence="2" type="ORF">EYF80_031564</name>
</gene>
<evidence type="ECO:0000313" key="2">
    <source>
        <dbReference type="EMBL" id="TNN58204.1"/>
    </source>
</evidence>
<dbReference type="Proteomes" id="UP000314294">
    <property type="component" value="Unassembled WGS sequence"/>
</dbReference>
<accession>A0A4Z2H033</accession>